<evidence type="ECO:0000313" key="1">
    <source>
        <dbReference type="EMBL" id="EMC99588.1"/>
    </source>
</evidence>
<dbReference type="EMBL" id="KB445551">
    <property type="protein sequence ID" value="EMC99588.1"/>
    <property type="molecule type" value="Genomic_DNA"/>
</dbReference>
<sequence>MVHVGFLIPSVERIFTAAGLTPIMDVSNPGSASSSHHWLFLALTSAIRSLFRPMTTEPEMVHRFSTWTRRPAGEEFINLTSYSLLLTYARHLTHRASYTACRFGVPRRCFLSMRNASGSQIVCNATMYCPRWDDSPATLLALNFRMIISLEKTL</sequence>
<dbReference type="RefSeq" id="XP_007672911.1">
    <property type="nucleotide sequence ID" value="XM_007674721.1"/>
</dbReference>
<keyword evidence="2" id="KW-1185">Reference proteome</keyword>
<dbReference type="Proteomes" id="UP000011761">
    <property type="component" value="Unassembled WGS sequence"/>
</dbReference>
<protein>
    <submittedName>
        <fullName evidence="1">Uncharacterized protein</fullName>
    </submittedName>
</protein>
<accession>M2N6A5</accession>
<evidence type="ECO:0000313" key="2">
    <source>
        <dbReference type="Proteomes" id="UP000011761"/>
    </source>
</evidence>
<dbReference type="HOGENOM" id="CLU_1703899_0_0_1"/>
<dbReference type="GeneID" id="19111068"/>
<gene>
    <name evidence="1" type="ORF">BAUCODRAFT_29962</name>
</gene>
<organism evidence="1 2">
    <name type="scientific">Baudoinia panamericana (strain UAMH 10762)</name>
    <name type="common">Angels' share fungus</name>
    <name type="synonym">Baudoinia compniacensis (strain UAMH 10762)</name>
    <dbReference type="NCBI Taxonomy" id="717646"/>
    <lineage>
        <taxon>Eukaryota</taxon>
        <taxon>Fungi</taxon>
        <taxon>Dikarya</taxon>
        <taxon>Ascomycota</taxon>
        <taxon>Pezizomycotina</taxon>
        <taxon>Dothideomycetes</taxon>
        <taxon>Dothideomycetidae</taxon>
        <taxon>Mycosphaerellales</taxon>
        <taxon>Teratosphaeriaceae</taxon>
        <taxon>Baudoinia</taxon>
    </lineage>
</organism>
<reference evidence="1 2" key="1">
    <citation type="journal article" date="2012" name="PLoS Pathog.">
        <title>Diverse lifestyles and strategies of plant pathogenesis encoded in the genomes of eighteen Dothideomycetes fungi.</title>
        <authorList>
            <person name="Ohm R.A."/>
            <person name="Feau N."/>
            <person name="Henrissat B."/>
            <person name="Schoch C.L."/>
            <person name="Horwitz B.A."/>
            <person name="Barry K.W."/>
            <person name="Condon B.J."/>
            <person name="Copeland A.C."/>
            <person name="Dhillon B."/>
            <person name="Glaser F."/>
            <person name="Hesse C.N."/>
            <person name="Kosti I."/>
            <person name="LaButti K."/>
            <person name="Lindquist E.A."/>
            <person name="Lucas S."/>
            <person name="Salamov A.A."/>
            <person name="Bradshaw R.E."/>
            <person name="Ciuffetti L."/>
            <person name="Hamelin R.C."/>
            <person name="Kema G.H.J."/>
            <person name="Lawrence C."/>
            <person name="Scott J.A."/>
            <person name="Spatafora J.W."/>
            <person name="Turgeon B.G."/>
            <person name="de Wit P.J.G.M."/>
            <person name="Zhong S."/>
            <person name="Goodwin S.B."/>
            <person name="Grigoriev I.V."/>
        </authorList>
    </citation>
    <scope>NUCLEOTIDE SEQUENCE [LARGE SCALE GENOMIC DNA]</scope>
    <source>
        <strain evidence="1 2">UAMH 10762</strain>
    </source>
</reference>
<proteinExistence type="predicted"/>
<dbReference type="KEGG" id="bcom:BAUCODRAFT_29962"/>
<dbReference type="AlphaFoldDB" id="M2N6A5"/>
<name>M2N6A5_BAUPA</name>